<dbReference type="EMBL" id="CSBK01001627">
    <property type="protein sequence ID" value="COY93449.1"/>
    <property type="molecule type" value="Genomic_DNA"/>
</dbReference>
<name>A0A916LD24_MYCTX</name>
<organism evidence="2 3">
    <name type="scientific">Mycobacterium tuberculosis</name>
    <dbReference type="NCBI Taxonomy" id="1773"/>
    <lineage>
        <taxon>Bacteria</taxon>
        <taxon>Bacillati</taxon>
        <taxon>Actinomycetota</taxon>
        <taxon>Actinomycetes</taxon>
        <taxon>Mycobacteriales</taxon>
        <taxon>Mycobacteriaceae</taxon>
        <taxon>Mycobacterium</taxon>
        <taxon>Mycobacterium tuberculosis complex</taxon>
    </lineage>
</organism>
<evidence type="ECO:0000256" key="1">
    <source>
        <dbReference type="SAM" id="MobiDB-lite"/>
    </source>
</evidence>
<evidence type="ECO:0000313" key="3">
    <source>
        <dbReference type="Proteomes" id="UP000039021"/>
    </source>
</evidence>
<feature type="region of interest" description="Disordered" evidence="1">
    <location>
        <begin position="1"/>
        <end position="37"/>
    </location>
</feature>
<protein>
    <submittedName>
        <fullName evidence="2">Uncharacterized protein</fullName>
    </submittedName>
</protein>
<proteinExistence type="predicted"/>
<dbReference type="Proteomes" id="UP000039021">
    <property type="component" value="Unassembled WGS sequence"/>
</dbReference>
<dbReference type="AlphaFoldDB" id="A0A916LD24"/>
<comment type="caution">
    <text evidence="2">The sequence shown here is derived from an EMBL/GenBank/DDBJ whole genome shotgun (WGS) entry which is preliminary data.</text>
</comment>
<reference evidence="3" key="1">
    <citation type="submission" date="2015-03" db="EMBL/GenBank/DDBJ databases">
        <authorList>
            <consortium name="Pathogen Informatics"/>
        </authorList>
    </citation>
    <scope>NUCLEOTIDE SEQUENCE [LARGE SCALE GENOMIC DNA]</scope>
    <source>
        <strain evidence="3">N09902308</strain>
    </source>
</reference>
<feature type="compositionally biased region" description="Low complexity" evidence="1">
    <location>
        <begin position="1"/>
        <end position="15"/>
    </location>
</feature>
<gene>
    <name evidence="2" type="ORF">ERS007739_03223</name>
</gene>
<accession>A0A916LD24</accession>
<evidence type="ECO:0000313" key="2">
    <source>
        <dbReference type="EMBL" id="COY93449.1"/>
    </source>
</evidence>
<sequence>MSMSSSDCMRSTSTTGTVAAPVTANRSELRSKSLRAG</sequence>